<evidence type="ECO:0000313" key="2">
    <source>
        <dbReference type="EMBL" id="AKM07577.1"/>
    </source>
</evidence>
<protein>
    <submittedName>
        <fullName evidence="2">HNH endonuclease</fullName>
    </submittedName>
</protein>
<gene>
    <name evidence="2" type="ORF">AM2010_1507</name>
</gene>
<dbReference type="STRING" id="543877.AM2010_1507"/>
<dbReference type="PATRIC" id="fig|543877.4.peg.1533"/>
<dbReference type="KEGG" id="amx:AM2010_1507"/>
<feature type="region of interest" description="Disordered" evidence="1">
    <location>
        <begin position="82"/>
        <end position="101"/>
    </location>
</feature>
<dbReference type="Proteomes" id="UP000037643">
    <property type="component" value="Chromosome"/>
</dbReference>
<proteinExistence type="predicted"/>
<dbReference type="AlphaFoldDB" id="A0A0G3X8T1"/>
<organism evidence="2 3">
    <name type="scientific">Pelagerythrobacter marensis</name>
    <dbReference type="NCBI Taxonomy" id="543877"/>
    <lineage>
        <taxon>Bacteria</taxon>
        <taxon>Pseudomonadati</taxon>
        <taxon>Pseudomonadota</taxon>
        <taxon>Alphaproteobacteria</taxon>
        <taxon>Sphingomonadales</taxon>
        <taxon>Erythrobacteraceae</taxon>
        <taxon>Pelagerythrobacter</taxon>
    </lineage>
</organism>
<keyword evidence="2" id="KW-0378">Hydrolase</keyword>
<dbReference type="OrthoDB" id="7667044at2"/>
<keyword evidence="3" id="KW-1185">Reference proteome</keyword>
<keyword evidence="2" id="KW-0540">Nuclease</keyword>
<dbReference type="RefSeq" id="WP_047806563.1">
    <property type="nucleotide sequence ID" value="NZ_CP011805.1"/>
</dbReference>
<sequence>MPGDDESATCWLCRRPIGDSIEWHHPVPRAKKGRATVPIHPICHRTIHAHFTNSQLARIGDDRDHLAQEPAVARFLEWIADKPPDFHAPTRGGPARGGRAR</sequence>
<name>A0A0G3X8T1_9SPHN</name>
<dbReference type="GO" id="GO:0004519">
    <property type="term" value="F:endonuclease activity"/>
    <property type="evidence" value="ECO:0007669"/>
    <property type="project" value="UniProtKB-KW"/>
</dbReference>
<reference evidence="2 3" key="1">
    <citation type="submission" date="2015-06" db="EMBL/GenBank/DDBJ databases">
        <authorList>
            <person name="Kim K.M."/>
        </authorList>
    </citation>
    <scope>NUCLEOTIDE SEQUENCE [LARGE SCALE GENOMIC DNA]</scope>
    <source>
        <strain evidence="2 3">KCTC 22370</strain>
    </source>
</reference>
<evidence type="ECO:0000313" key="3">
    <source>
        <dbReference type="Proteomes" id="UP000037643"/>
    </source>
</evidence>
<keyword evidence="2" id="KW-0255">Endonuclease</keyword>
<evidence type="ECO:0000256" key="1">
    <source>
        <dbReference type="SAM" id="MobiDB-lite"/>
    </source>
</evidence>
<dbReference type="EMBL" id="CP011805">
    <property type="protein sequence ID" value="AKM07577.1"/>
    <property type="molecule type" value="Genomic_DNA"/>
</dbReference>
<accession>A0A0G3X8T1</accession>